<dbReference type="FunFam" id="3.30.1120.90:FF:000003">
    <property type="entry name" value="Nucleosome assembly protein"/>
    <property type="match status" value="1"/>
</dbReference>
<accession>A0A8H7DME0</accession>
<comment type="caution">
    <text evidence="4">The sequence shown here is derived from an EMBL/GenBank/DDBJ whole genome shotgun (WGS) entry which is preliminary data.</text>
</comment>
<dbReference type="RefSeq" id="XP_036626424.1">
    <property type="nucleotide sequence ID" value="XM_036771803.1"/>
</dbReference>
<dbReference type="AlphaFoldDB" id="A0A8H7DME0"/>
<evidence type="ECO:0000313" key="4">
    <source>
        <dbReference type="EMBL" id="KAF7419570.1"/>
    </source>
</evidence>
<protein>
    <recommendedName>
        <fullName evidence="6">Nucleosome assembly protein</fullName>
    </recommendedName>
</protein>
<dbReference type="EMBL" id="JACETU010000010">
    <property type="protein sequence ID" value="KAF7419570.1"/>
    <property type="molecule type" value="Genomic_DNA"/>
</dbReference>
<feature type="region of interest" description="Disordered" evidence="3">
    <location>
        <begin position="371"/>
        <end position="423"/>
    </location>
</feature>
<gene>
    <name evidence="4" type="ORF">PC9H_002161</name>
</gene>
<dbReference type="GO" id="GO:0006334">
    <property type="term" value="P:nucleosome assembly"/>
    <property type="evidence" value="ECO:0007669"/>
    <property type="project" value="InterPro"/>
</dbReference>
<evidence type="ECO:0000256" key="2">
    <source>
        <dbReference type="RuleBase" id="RU003876"/>
    </source>
</evidence>
<dbReference type="Pfam" id="PF00956">
    <property type="entry name" value="NAP"/>
    <property type="match status" value="1"/>
</dbReference>
<keyword evidence="5" id="KW-1185">Reference proteome</keyword>
<dbReference type="PANTHER" id="PTHR11875">
    <property type="entry name" value="TESTIS-SPECIFIC Y-ENCODED PROTEIN"/>
    <property type="match status" value="1"/>
</dbReference>
<comment type="similarity">
    <text evidence="1 2">Belongs to the nucleosome assembly protein (NAP) family.</text>
</comment>
<name>A0A8H7DME0_PLEOS</name>
<feature type="compositionally biased region" description="Acidic residues" evidence="3">
    <location>
        <begin position="371"/>
        <end position="398"/>
    </location>
</feature>
<reference evidence="4" key="1">
    <citation type="submission" date="2019-07" db="EMBL/GenBank/DDBJ databases">
        <authorList>
            <person name="Palmer J.M."/>
        </authorList>
    </citation>
    <scope>NUCLEOTIDE SEQUENCE</scope>
    <source>
        <strain evidence="4">PC9</strain>
    </source>
</reference>
<dbReference type="OrthoDB" id="27325at2759"/>
<organism evidence="4 5">
    <name type="scientific">Pleurotus ostreatus</name>
    <name type="common">Oyster mushroom</name>
    <name type="synonym">White-rot fungus</name>
    <dbReference type="NCBI Taxonomy" id="5322"/>
    <lineage>
        <taxon>Eukaryota</taxon>
        <taxon>Fungi</taxon>
        <taxon>Dikarya</taxon>
        <taxon>Basidiomycota</taxon>
        <taxon>Agaricomycotina</taxon>
        <taxon>Agaricomycetes</taxon>
        <taxon>Agaricomycetidae</taxon>
        <taxon>Agaricales</taxon>
        <taxon>Pleurotineae</taxon>
        <taxon>Pleurotaceae</taxon>
        <taxon>Pleurotus</taxon>
    </lineage>
</organism>
<evidence type="ECO:0000313" key="5">
    <source>
        <dbReference type="Proteomes" id="UP000623687"/>
    </source>
</evidence>
<dbReference type="VEuPathDB" id="FungiDB:PC9H_002161"/>
<dbReference type="Gene3D" id="3.30.1120.90">
    <property type="entry name" value="Nucleosome assembly protein"/>
    <property type="match status" value="1"/>
</dbReference>
<dbReference type="InterPro" id="IPR037231">
    <property type="entry name" value="NAP-like_sf"/>
</dbReference>
<evidence type="ECO:0008006" key="6">
    <source>
        <dbReference type="Google" id="ProtNLM"/>
    </source>
</evidence>
<dbReference type="GO" id="GO:0005634">
    <property type="term" value="C:nucleus"/>
    <property type="evidence" value="ECO:0007669"/>
    <property type="project" value="InterPro"/>
</dbReference>
<evidence type="ECO:0000256" key="3">
    <source>
        <dbReference type="SAM" id="MobiDB-lite"/>
    </source>
</evidence>
<feature type="region of interest" description="Disordered" evidence="3">
    <location>
        <begin position="1"/>
        <end position="51"/>
    </location>
</feature>
<dbReference type="Gene3D" id="1.20.5.1500">
    <property type="match status" value="1"/>
</dbReference>
<feature type="compositionally biased region" description="Acidic residues" evidence="3">
    <location>
        <begin position="39"/>
        <end position="51"/>
    </location>
</feature>
<feature type="region of interest" description="Disordered" evidence="3">
    <location>
        <begin position="131"/>
        <end position="167"/>
    </location>
</feature>
<dbReference type="GeneID" id="59372002"/>
<sequence>MSSNVPISQSSITAPTPQNTPLTHAPISSGLSRPTVPDISEDNEPAEESEDAAIQSAMLGLVQGRLAGLVGKSSGYLESLPVKTKRNVEALKGVQVKQNELQNQYKRECLELEKKYLALAVPLYERRHAIISGTSEPTPEEIEEGEKQTAKDDGDDYTPLPKDAPASEDAPAGIPEFWLTALRNHPALSELITDRDAGALKHLTDIRIEYLPSDKPDSKPGFKLLFTFSPNEYFDNEVLEKTYVYQEEVGYSGDFVYDRAIGTEIKWKDDKDLTKEFEIKKQRNKNTNRTRLIRKTRPAESFFNFFSPPVPPSDEAIENGDIEEEDLEEMDEKLEVDYQIGEDFKEKARFIIPRAVDYFTGKALEYEVMDSDDEFEDIDDEDEDGDVFDDSDDDDDDGPPVPRRRVAAAGGATDVKPDDCKQQ</sequence>
<dbReference type="InterPro" id="IPR002164">
    <property type="entry name" value="NAP_family"/>
</dbReference>
<feature type="compositionally biased region" description="Polar residues" evidence="3">
    <location>
        <begin position="1"/>
        <end position="22"/>
    </location>
</feature>
<dbReference type="Proteomes" id="UP000623687">
    <property type="component" value="Unassembled WGS sequence"/>
</dbReference>
<evidence type="ECO:0000256" key="1">
    <source>
        <dbReference type="ARBA" id="ARBA00009947"/>
    </source>
</evidence>
<proteinExistence type="inferred from homology"/>
<dbReference type="SUPFAM" id="SSF143113">
    <property type="entry name" value="NAP-like"/>
    <property type="match status" value="1"/>
</dbReference>